<feature type="compositionally biased region" description="Basic and acidic residues" evidence="1">
    <location>
        <begin position="159"/>
        <end position="178"/>
    </location>
</feature>
<accession>A0ABU6YQV6</accession>
<proteinExistence type="predicted"/>
<evidence type="ECO:0000313" key="3">
    <source>
        <dbReference type="Proteomes" id="UP001341840"/>
    </source>
</evidence>
<evidence type="ECO:0000256" key="1">
    <source>
        <dbReference type="SAM" id="MobiDB-lite"/>
    </source>
</evidence>
<organism evidence="2 3">
    <name type="scientific">Stylosanthes scabra</name>
    <dbReference type="NCBI Taxonomy" id="79078"/>
    <lineage>
        <taxon>Eukaryota</taxon>
        <taxon>Viridiplantae</taxon>
        <taxon>Streptophyta</taxon>
        <taxon>Embryophyta</taxon>
        <taxon>Tracheophyta</taxon>
        <taxon>Spermatophyta</taxon>
        <taxon>Magnoliopsida</taxon>
        <taxon>eudicotyledons</taxon>
        <taxon>Gunneridae</taxon>
        <taxon>Pentapetalae</taxon>
        <taxon>rosids</taxon>
        <taxon>fabids</taxon>
        <taxon>Fabales</taxon>
        <taxon>Fabaceae</taxon>
        <taxon>Papilionoideae</taxon>
        <taxon>50 kb inversion clade</taxon>
        <taxon>dalbergioids sensu lato</taxon>
        <taxon>Dalbergieae</taxon>
        <taxon>Pterocarpus clade</taxon>
        <taxon>Stylosanthes</taxon>
    </lineage>
</organism>
<sequence>MPFSSRILKVLPPRHFIKPTDINYDGSTDPHVHLNDFEHRMICDGAVDEVKCRAFPITLTGLARPISSYSEIRELFLNEFPQVSTTRKFIERFNAECKTIDGLVDGVASLCLTNDLTSDDFIKQLTTKPVWSRKEMQVIAKEFIHCEEVNRVVAATKNPQRERSPRPESRNPRNHRDYDERIMEVTVITGSNAMEKSKLALKKDLKIPATVRTPPPQFPTITFEKEDFVHGLADSDSPMVISAKLGPGLVHRILVDTGADSNIMFKNALDSFGFKK</sequence>
<dbReference type="EMBL" id="JASCZI010243038">
    <property type="protein sequence ID" value="MED6212569.1"/>
    <property type="molecule type" value="Genomic_DNA"/>
</dbReference>
<feature type="region of interest" description="Disordered" evidence="1">
    <location>
        <begin position="155"/>
        <end position="178"/>
    </location>
</feature>
<dbReference type="Proteomes" id="UP001341840">
    <property type="component" value="Unassembled WGS sequence"/>
</dbReference>
<evidence type="ECO:0000313" key="2">
    <source>
        <dbReference type="EMBL" id="MED6212569.1"/>
    </source>
</evidence>
<comment type="caution">
    <text evidence="2">The sequence shown here is derived from an EMBL/GenBank/DDBJ whole genome shotgun (WGS) entry which is preliminary data.</text>
</comment>
<evidence type="ECO:0008006" key="4">
    <source>
        <dbReference type="Google" id="ProtNLM"/>
    </source>
</evidence>
<name>A0ABU6YQV6_9FABA</name>
<keyword evidence="3" id="KW-1185">Reference proteome</keyword>
<gene>
    <name evidence="2" type="ORF">PIB30_084698</name>
</gene>
<dbReference type="PANTHER" id="PTHR33223:SF10">
    <property type="entry name" value="AMINOTRANSFERASE-LIKE PLANT MOBILE DOMAIN-CONTAINING PROTEIN"/>
    <property type="match status" value="1"/>
</dbReference>
<reference evidence="2 3" key="1">
    <citation type="journal article" date="2023" name="Plants (Basel)">
        <title>Bridging the Gap: Combining Genomics and Transcriptomics Approaches to Understand Stylosanthes scabra, an Orphan Legume from the Brazilian Caatinga.</title>
        <authorList>
            <person name="Ferreira-Neto J.R.C."/>
            <person name="da Silva M.D."/>
            <person name="Binneck E."/>
            <person name="de Melo N.F."/>
            <person name="da Silva R.H."/>
            <person name="de Melo A.L.T.M."/>
            <person name="Pandolfi V."/>
            <person name="Bustamante F.O."/>
            <person name="Brasileiro-Vidal A.C."/>
            <person name="Benko-Iseppon A.M."/>
        </authorList>
    </citation>
    <scope>NUCLEOTIDE SEQUENCE [LARGE SCALE GENOMIC DNA]</scope>
    <source>
        <tissue evidence="2">Leaves</tissue>
    </source>
</reference>
<dbReference type="PANTHER" id="PTHR33223">
    <property type="entry name" value="CCHC-TYPE DOMAIN-CONTAINING PROTEIN"/>
    <property type="match status" value="1"/>
</dbReference>
<protein>
    <recommendedName>
        <fullName evidence="4">Peptidase A2 domain-containing protein</fullName>
    </recommendedName>
</protein>